<dbReference type="RefSeq" id="WP_235179742.1">
    <property type="nucleotide sequence ID" value="NZ_JAKFFV010000024.1"/>
</dbReference>
<gene>
    <name evidence="1" type="ORF">L0661_25170</name>
</gene>
<dbReference type="EMBL" id="JAKFFV010000024">
    <property type="protein sequence ID" value="MCF2501633.1"/>
    <property type="molecule type" value="Genomic_DNA"/>
</dbReference>
<proteinExistence type="predicted"/>
<reference evidence="1" key="1">
    <citation type="submission" date="2022-01" db="EMBL/GenBank/DDBJ databases">
        <title>Novel species in genus Dyadobacter.</title>
        <authorList>
            <person name="Ma C."/>
        </authorList>
    </citation>
    <scope>NUCLEOTIDE SEQUENCE</scope>
    <source>
        <strain evidence="1">CY357</strain>
    </source>
</reference>
<comment type="caution">
    <text evidence="1">The sequence shown here is derived from an EMBL/GenBank/DDBJ whole genome shotgun (WGS) entry which is preliminary data.</text>
</comment>
<accession>A0A9X1QK02</accession>
<organism evidence="1 2">
    <name type="scientific">Dyadobacter chenhuakuii</name>
    <dbReference type="NCBI Taxonomy" id="2909339"/>
    <lineage>
        <taxon>Bacteria</taxon>
        <taxon>Pseudomonadati</taxon>
        <taxon>Bacteroidota</taxon>
        <taxon>Cytophagia</taxon>
        <taxon>Cytophagales</taxon>
        <taxon>Spirosomataceae</taxon>
        <taxon>Dyadobacter</taxon>
    </lineage>
</organism>
<name>A0A9X1QK02_9BACT</name>
<evidence type="ECO:0000313" key="2">
    <source>
        <dbReference type="Proteomes" id="UP001139411"/>
    </source>
</evidence>
<evidence type="ECO:0000313" key="1">
    <source>
        <dbReference type="EMBL" id="MCF2501633.1"/>
    </source>
</evidence>
<dbReference type="Proteomes" id="UP001139411">
    <property type="component" value="Unassembled WGS sequence"/>
</dbReference>
<sequence length="192" mass="21191">MTRCLLLFLALFVFNCNSKDSSDQAADVLFQTLKENEAKIVVTIGGKEFYPKESTFSGQALISDNMMNLTLTDQFEGKTIINLGGEKWYAAQPITKAITANGSVETSIKMGKIINKAQMIGEGYMMAEGEITATTFTKDKMVFRIKGKVGKYSDFQQPDKYIPAEGFIVYKKPAVSLGNITEKEVFSSSISN</sequence>
<protein>
    <submittedName>
        <fullName evidence="1">Uncharacterized protein</fullName>
    </submittedName>
</protein>
<dbReference type="AlphaFoldDB" id="A0A9X1QK02"/>